<sequence length="1247" mass="128296">MRKLVTYFVVIATIIWSLGLAAVVPASAAYTPAAGDLIKTATDPAVYYIDADGKRNLFVNSVTFWTWYSGSWSALKMGNDSVALNVISQADFDSLSVGGHVVVRPGTKLIKFQNSPKVYVVSTGSELREVVTSGGDAAVAEALFGTGYASKVITIQNGFENDYTKGTALTSSSSLPDGSLIKYSGSEDIYYIEDGKKRLVADDAFIANGFASSSVVTVATTMTYTAGTSIAAEEAALTTVSGTAATTVATAGSVAVALASDTPAAGLALTSAQRVGFTKVNFTASSDGDAVIDSLVVQRTGIGADTDFGTIILMDASGNVIGNSQTLNSSHQVTFSTDLTIPKGTTKSYTLAANMATSGLGGGNVPSLSLVTVTPKGSTVVSGTLPIVGNIMTINSALTIGTVTVTATGASYNPTAATKQVGTENYIFASLKATANSTEDIQIESIRWYQASTTADSDITGLELLQDGVTVIGTGSLVDREVIFSFATPVKIVKGNSKEFSIRGDIVNGSGRVASFGPSKITDWKVKGLTYNSYLNPTYDNSVEPYLIPGPLATIDKGSITFSKGTITSTNVAPSVTNQELSAFYVQVIGEPVIVTRIVADVATGSAKIINVKIVDENGTTIAGPTDPGNAGVNPVGFATSTDTITFPVGTNKYTIKGDLVSSAVWATNASLAIRLDSAKTTAKGETTNLSITASPSTFLTLDTLTVKSAALTVKTSASPAVQNVVRGNPTPWTFANFTLDTSGSGEDIKVTQLTIKHTTTAPGYFGDIQNITLYDGDTALNTPVQGSSETADSTYGSTATTTITFLSALTIPKNTVKTLTLKGSISGSASTSGVGTPQENTFQHKFGIVRAGNITATGAGTGTSVTATVTASEGQAQSISAGGTLRYYAAGANPGNQILVGNTTGNVVGVINVEALYENIEITDIGMTFNDAAGATDVSSVDITDGTTTWNIPISGTNATISPAAGQLIIPVAAVKTLTVKANTSDSVGGGAGKVAASGDSFTITFSNIAAKGTSSGNTGTSNPALTITGQDTVTNSNYIYASKPTIGNFTSSLGTGNERTLFQFTMTADAKGDVGFYKVTFDITTGANSGVTTTNLKFIENPGGSQVDLTYRETNYSIPEIDGRPELIVAGEGGTLRYNIVFNTQAYTASPSWEYRIIPAGASKTFALKGDVGKSTSGNYSYSIALIGDNAAAAIGDATTTDALANDSFIWSDLNFGNNTGTATATNEWTNGYLLFATSTQSATF</sequence>
<keyword evidence="1" id="KW-0732">Signal</keyword>
<evidence type="ECO:0000256" key="1">
    <source>
        <dbReference type="SAM" id="SignalP"/>
    </source>
</evidence>
<reference evidence="2 3" key="1">
    <citation type="journal article" date="2016" name="Nat. Commun.">
        <title>Thousands of microbial genomes shed light on interconnected biogeochemical processes in an aquifer system.</title>
        <authorList>
            <person name="Anantharaman K."/>
            <person name="Brown C.T."/>
            <person name="Hug L.A."/>
            <person name="Sharon I."/>
            <person name="Castelle C.J."/>
            <person name="Probst A.J."/>
            <person name="Thomas B.C."/>
            <person name="Singh A."/>
            <person name="Wilkins M.J."/>
            <person name="Karaoz U."/>
            <person name="Brodie E.L."/>
            <person name="Williams K.H."/>
            <person name="Hubbard S.S."/>
            <person name="Banfield J.F."/>
        </authorList>
    </citation>
    <scope>NUCLEOTIDE SEQUENCE [LARGE SCALE GENOMIC DNA]</scope>
</reference>
<dbReference type="Proteomes" id="UP000177376">
    <property type="component" value="Unassembled WGS sequence"/>
</dbReference>
<dbReference type="EMBL" id="MHIM01000038">
    <property type="protein sequence ID" value="OGY51399.1"/>
    <property type="molecule type" value="Genomic_DNA"/>
</dbReference>
<comment type="caution">
    <text evidence="2">The sequence shown here is derived from an EMBL/GenBank/DDBJ whole genome shotgun (WGS) entry which is preliminary data.</text>
</comment>
<evidence type="ECO:0000313" key="2">
    <source>
        <dbReference type="EMBL" id="OGY51399.1"/>
    </source>
</evidence>
<name>A0A1G1YGH8_9BACT</name>
<proteinExistence type="predicted"/>
<dbReference type="AlphaFoldDB" id="A0A1G1YGH8"/>
<evidence type="ECO:0000313" key="3">
    <source>
        <dbReference type="Proteomes" id="UP000177376"/>
    </source>
</evidence>
<feature type="signal peptide" evidence="1">
    <location>
        <begin position="1"/>
        <end position="28"/>
    </location>
</feature>
<accession>A0A1G1YGH8</accession>
<gene>
    <name evidence="2" type="ORF">A3A02_00555</name>
</gene>
<feature type="chain" id="PRO_5009581532" evidence="1">
    <location>
        <begin position="29"/>
        <end position="1247"/>
    </location>
</feature>
<protein>
    <submittedName>
        <fullName evidence="2">Uncharacterized protein</fullName>
    </submittedName>
</protein>
<organism evidence="2 3">
    <name type="scientific">Candidatus Buchananbacteria bacterium RIFCSPLOWO2_01_FULL_39_33</name>
    <dbReference type="NCBI Taxonomy" id="1797543"/>
    <lineage>
        <taxon>Bacteria</taxon>
        <taxon>Candidatus Buchananiibacteriota</taxon>
    </lineage>
</organism>